<accession>A0A2A9N5X1</accession>
<dbReference type="AlphaFoldDB" id="A0A2A9N5X1"/>
<name>A0A2A9N5X1_9AGAR</name>
<evidence type="ECO:0000313" key="1">
    <source>
        <dbReference type="EMBL" id="PFH44925.1"/>
    </source>
</evidence>
<feature type="non-terminal residue" evidence="1">
    <location>
        <position position="77"/>
    </location>
</feature>
<gene>
    <name evidence="1" type="ORF">AMATHDRAFT_72113</name>
</gene>
<reference evidence="1 2" key="1">
    <citation type="submission" date="2014-02" db="EMBL/GenBank/DDBJ databases">
        <title>Transposable element dynamics among asymbiotic and ectomycorrhizal Amanita fungi.</title>
        <authorList>
            <consortium name="DOE Joint Genome Institute"/>
            <person name="Hess J."/>
            <person name="Skrede I."/>
            <person name="Wolfe B."/>
            <person name="LaButti K."/>
            <person name="Ohm R.A."/>
            <person name="Grigoriev I.V."/>
            <person name="Pringle A."/>
        </authorList>
    </citation>
    <scope>NUCLEOTIDE SEQUENCE [LARGE SCALE GENOMIC DNA]</scope>
    <source>
        <strain evidence="1 2">SKay4041</strain>
    </source>
</reference>
<keyword evidence="2" id="KW-1185">Reference proteome</keyword>
<evidence type="ECO:0000313" key="2">
    <source>
        <dbReference type="Proteomes" id="UP000242287"/>
    </source>
</evidence>
<dbReference type="EMBL" id="KZ302698">
    <property type="protein sequence ID" value="PFH44925.1"/>
    <property type="molecule type" value="Genomic_DNA"/>
</dbReference>
<proteinExistence type="predicted"/>
<dbReference type="Proteomes" id="UP000242287">
    <property type="component" value="Unassembled WGS sequence"/>
</dbReference>
<sequence length="77" mass="8909">MKYSQYRKHRDPQGACTRLRYARMTEVISEHVVQTSSAASESANEPIQRCLPYYGKRRKKKGLLSKCHGSATYQIQM</sequence>
<organism evidence="1 2">
    <name type="scientific">Amanita thiersii Skay4041</name>
    <dbReference type="NCBI Taxonomy" id="703135"/>
    <lineage>
        <taxon>Eukaryota</taxon>
        <taxon>Fungi</taxon>
        <taxon>Dikarya</taxon>
        <taxon>Basidiomycota</taxon>
        <taxon>Agaricomycotina</taxon>
        <taxon>Agaricomycetes</taxon>
        <taxon>Agaricomycetidae</taxon>
        <taxon>Agaricales</taxon>
        <taxon>Pluteineae</taxon>
        <taxon>Amanitaceae</taxon>
        <taxon>Amanita</taxon>
    </lineage>
</organism>
<protein>
    <submittedName>
        <fullName evidence="1">Uncharacterized protein</fullName>
    </submittedName>
</protein>